<dbReference type="AlphaFoldDB" id="A0A1M6NYX1"/>
<dbReference type="InterPro" id="IPR006016">
    <property type="entry name" value="UspA"/>
</dbReference>
<feature type="domain" description="UspA" evidence="2">
    <location>
        <begin position="1"/>
        <end position="146"/>
    </location>
</feature>
<dbReference type="EMBL" id="FQYV01000040">
    <property type="protein sequence ID" value="SHK00886.1"/>
    <property type="molecule type" value="Genomic_DNA"/>
</dbReference>
<dbReference type="RefSeq" id="WP_073221964.1">
    <property type="nucleotide sequence ID" value="NZ_FNNS01000037.1"/>
</dbReference>
<dbReference type="Pfam" id="PF00582">
    <property type="entry name" value="Usp"/>
    <property type="match status" value="1"/>
</dbReference>
<organism evidence="3 4">
    <name type="scientific">Aequorivita viscosa</name>
    <dbReference type="NCBI Taxonomy" id="797419"/>
    <lineage>
        <taxon>Bacteria</taxon>
        <taxon>Pseudomonadati</taxon>
        <taxon>Bacteroidota</taxon>
        <taxon>Flavobacteriia</taxon>
        <taxon>Flavobacteriales</taxon>
        <taxon>Flavobacteriaceae</taxon>
        <taxon>Aequorivita</taxon>
    </lineage>
</organism>
<evidence type="ECO:0000259" key="2">
    <source>
        <dbReference type="Pfam" id="PF00582"/>
    </source>
</evidence>
<proteinExistence type="inferred from homology"/>
<dbReference type="Proteomes" id="UP000184172">
    <property type="component" value="Unassembled WGS sequence"/>
</dbReference>
<dbReference type="InterPro" id="IPR006015">
    <property type="entry name" value="Universal_stress_UspA"/>
</dbReference>
<dbReference type="PANTHER" id="PTHR46100">
    <property type="entry name" value="IMP2'P"/>
    <property type="match status" value="1"/>
</dbReference>
<name>A0A1M6NYX1_9FLAO</name>
<dbReference type="Gene3D" id="3.40.50.12370">
    <property type="match status" value="1"/>
</dbReference>
<evidence type="ECO:0000313" key="3">
    <source>
        <dbReference type="EMBL" id="SHK00886.1"/>
    </source>
</evidence>
<dbReference type="SUPFAM" id="SSF52402">
    <property type="entry name" value="Adenine nucleotide alpha hydrolases-like"/>
    <property type="match status" value="2"/>
</dbReference>
<dbReference type="STRING" id="797419.SAMN05216556_13718"/>
<dbReference type="PRINTS" id="PR01438">
    <property type="entry name" value="UNVRSLSTRESS"/>
</dbReference>
<comment type="similarity">
    <text evidence="1">Belongs to the universal stress protein A family.</text>
</comment>
<accession>A0A1M6NYX1</accession>
<evidence type="ECO:0000313" key="4">
    <source>
        <dbReference type="Proteomes" id="UP000184172"/>
    </source>
</evidence>
<evidence type="ECO:0000256" key="1">
    <source>
        <dbReference type="ARBA" id="ARBA00008791"/>
    </source>
</evidence>
<keyword evidence="4" id="KW-1185">Reference proteome</keyword>
<reference evidence="4" key="1">
    <citation type="submission" date="2016-11" db="EMBL/GenBank/DDBJ databases">
        <authorList>
            <person name="Varghese N."/>
            <person name="Submissions S."/>
        </authorList>
    </citation>
    <scope>NUCLEOTIDE SEQUENCE [LARGE SCALE GENOMIC DNA]</scope>
    <source>
        <strain evidence="4">DSM 26349</strain>
    </source>
</reference>
<protein>
    <submittedName>
        <fullName evidence="3">Nucleotide-binding universal stress protein, UspA family</fullName>
    </submittedName>
</protein>
<gene>
    <name evidence="3" type="ORF">SAMN04487908_14018</name>
</gene>
<dbReference type="OrthoDB" id="9788959at2"/>
<dbReference type="CDD" id="cd00293">
    <property type="entry name" value="USP-like"/>
    <property type="match status" value="1"/>
</dbReference>
<sequence>MKNILIPTDFSENSHNAIRYALDYFAAIPVNFYLLHVSQHNQSTTAEVSRSFFESSSRKELEYNPTSLLKEEIESCQLLTKNPYHKFYSITDDKLLIEAIRKQVVEKEIDTILMGTKGDSQSNQGEMGSHTYDVITKVKCPIIVIPENARFTGIKNIAFATDYNCIYRNRVITTLSEALHLHSSPLRVLNIRSKHSSLNAAQTDNKGFLHYFFKEIKHSFHFLENKNIETGIQDFVDTWEISMVAIVAKNLNFIQRLMLRPSSGKIDYHTEVPFLVLHE</sequence>
<dbReference type="PANTHER" id="PTHR46100:SF4">
    <property type="entry name" value="USPA DOMAIN-CONTAINING PROTEIN"/>
    <property type="match status" value="1"/>
</dbReference>